<dbReference type="InterPro" id="IPR000073">
    <property type="entry name" value="AB_hydrolase_1"/>
</dbReference>
<keyword evidence="3" id="KW-0093">Biotin biosynthesis</keyword>
<protein>
    <submittedName>
        <fullName evidence="6">Pimeloyl-[acyl-carrier protein] methyl ester esterase</fullName>
    </submittedName>
</protein>
<keyword evidence="7" id="KW-1185">Reference proteome</keyword>
<dbReference type="GO" id="GO:0016020">
    <property type="term" value="C:membrane"/>
    <property type="evidence" value="ECO:0007669"/>
    <property type="project" value="TreeGrafter"/>
</dbReference>
<dbReference type="Pfam" id="PF12697">
    <property type="entry name" value="Abhydrolase_6"/>
    <property type="match status" value="1"/>
</dbReference>
<reference evidence="6 7" key="1">
    <citation type="submission" date="2017-09" db="EMBL/GenBank/DDBJ databases">
        <authorList>
            <person name="Ehlers B."/>
            <person name="Leendertz F.H."/>
        </authorList>
    </citation>
    <scope>NUCLEOTIDE SEQUENCE [LARGE SCALE GENOMIC DNA]</scope>
    <source>
        <strain evidence="6 7">DSM 16848</strain>
    </source>
</reference>
<evidence type="ECO:0000313" key="7">
    <source>
        <dbReference type="Proteomes" id="UP000219669"/>
    </source>
</evidence>
<dbReference type="PANTHER" id="PTHR43798:SF31">
    <property type="entry name" value="AB HYDROLASE SUPERFAMILY PROTEIN YCLE"/>
    <property type="match status" value="1"/>
</dbReference>
<evidence type="ECO:0000256" key="2">
    <source>
        <dbReference type="ARBA" id="ARBA00022490"/>
    </source>
</evidence>
<dbReference type="PANTHER" id="PTHR43798">
    <property type="entry name" value="MONOACYLGLYCEROL LIPASE"/>
    <property type="match status" value="1"/>
</dbReference>
<dbReference type="SUPFAM" id="SSF53474">
    <property type="entry name" value="alpha/beta-Hydrolases"/>
    <property type="match status" value="1"/>
</dbReference>
<evidence type="ECO:0000259" key="5">
    <source>
        <dbReference type="Pfam" id="PF12697"/>
    </source>
</evidence>
<dbReference type="EMBL" id="OCNF01000010">
    <property type="protein sequence ID" value="SOD68728.1"/>
    <property type="molecule type" value="Genomic_DNA"/>
</dbReference>
<proteinExistence type="predicted"/>
<organism evidence="6 7">
    <name type="scientific">Alysiella filiformis DSM 16848</name>
    <dbReference type="NCBI Taxonomy" id="1120981"/>
    <lineage>
        <taxon>Bacteria</taxon>
        <taxon>Pseudomonadati</taxon>
        <taxon>Pseudomonadota</taxon>
        <taxon>Betaproteobacteria</taxon>
        <taxon>Neisseriales</taxon>
        <taxon>Neisseriaceae</taxon>
        <taxon>Alysiella</taxon>
    </lineage>
</organism>
<evidence type="ECO:0000256" key="4">
    <source>
        <dbReference type="ARBA" id="ARBA00022801"/>
    </source>
</evidence>
<keyword evidence="4" id="KW-0378">Hydrolase</keyword>
<name>A0A286ECW3_9NEIS</name>
<dbReference type="Gene3D" id="3.40.50.1820">
    <property type="entry name" value="alpha/beta hydrolase"/>
    <property type="match status" value="1"/>
</dbReference>
<dbReference type="GO" id="GO:0009102">
    <property type="term" value="P:biotin biosynthetic process"/>
    <property type="evidence" value="ECO:0007669"/>
    <property type="project" value="UniProtKB-KW"/>
</dbReference>
<keyword evidence="1" id="KW-0719">Serine esterase</keyword>
<keyword evidence="2" id="KW-0963">Cytoplasm</keyword>
<dbReference type="NCBIfam" id="TIGR01738">
    <property type="entry name" value="bioH"/>
    <property type="match status" value="1"/>
</dbReference>
<dbReference type="AlphaFoldDB" id="A0A286ECW3"/>
<evidence type="ECO:0000256" key="3">
    <source>
        <dbReference type="ARBA" id="ARBA00022756"/>
    </source>
</evidence>
<evidence type="ECO:0000256" key="1">
    <source>
        <dbReference type="ARBA" id="ARBA00022487"/>
    </source>
</evidence>
<dbReference type="GO" id="GO:0052689">
    <property type="term" value="F:carboxylic ester hydrolase activity"/>
    <property type="evidence" value="ECO:0007669"/>
    <property type="project" value="UniProtKB-KW"/>
</dbReference>
<dbReference type="Proteomes" id="UP000219669">
    <property type="component" value="Unassembled WGS sequence"/>
</dbReference>
<feature type="domain" description="AB hydrolase-1" evidence="5">
    <location>
        <begin position="6"/>
        <end position="236"/>
    </location>
</feature>
<gene>
    <name evidence="6" type="ORF">SAMN02746062_01375</name>
</gene>
<dbReference type="InterPro" id="IPR050266">
    <property type="entry name" value="AB_hydrolase_sf"/>
</dbReference>
<evidence type="ECO:0000313" key="6">
    <source>
        <dbReference type="EMBL" id="SOD68728.1"/>
    </source>
</evidence>
<sequence length="243" mass="27237">MMKQHLVLIHGWGVNRHIFDDFRRRLPEHWHSFAPNLLGHGDEPCVGDFTVARAAERIASQIAPQSVVLGWSLGGLVALHLAAHYADKVRGLILCSSFAKLLAEPDYPAGLTQSALHKMIPLFEQDYRKFMRQFLELQLLHSPYRDEILHNVLPDVAKWGAPQALRGALAAVEQADFRAQLGQIRQPSLLIYGGKDAITPPCMGDYLQQHLPHAQIHKIDKAAHAPFLSHADEVVAIVQNWIE</sequence>
<dbReference type="InterPro" id="IPR029058">
    <property type="entry name" value="AB_hydrolase_fold"/>
</dbReference>
<accession>A0A286ECW3</accession>
<dbReference type="InterPro" id="IPR010076">
    <property type="entry name" value="BioH"/>
</dbReference>